<accession>Q08FL3</accession>
<evidence type="ECO:0000313" key="2">
    <source>
        <dbReference type="Proteomes" id="UP000000866"/>
    </source>
</evidence>
<organismHost>
    <name type="scientific">Odocoileus hemionus</name>
    <name type="common">Mule deer</name>
    <name type="synonym">Cervus hemionus</name>
    <dbReference type="NCBI Taxonomy" id="9872"/>
</organismHost>
<evidence type="ECO:0000313" key="1">
    <source>
        <dbReference type="EMBL" id="ABI99294.1"/>
    </source>
</evidence>
<dbReference type="RefSeq" id="YP_227514.1">
    <property type="nucleotide sequence ID" value="NC_006966.1"/>
</dbReference>
<reference evidence="1 2" key="1">
    <citation type="journal article" date="2005" name="J. Virol.">
        <title>Genome of deerpox virus.</title>
        <authorList>
            <person name="Afonso C.L."/>
            <person name="Delhon G."/>
            <person name="Tulman E.R."/>
            <person name="Lu Z."/>
            <person name="Zsak A."/>
            <person name="Becerra V.M."/>
            <person name="Zsak L."/>
            <person name="Kutish G.F."/>
            <person name="Rock D.L."/>
        </authorList>
    </citation>
    <scope>NUCLEOTIDE SEQUENCE [LARGE SCALE GENOMIC DNA]</scope>
    <source>
        <strain evidence="2">Mule deer/United States/W-848-83/1983</strain>
    </source>
</reference>
<name>Q08FL3_DPV83</name>
<sequence>MDTREEIFNILIDNHGTHYSYLDSNNDEVSIKNFSNLCKEFIHSGKKDQFIKEKIKNILLNIPDSMVSQIWYPIAKLCDIITYYNCSNNTWIDSQLNDIDESLIPYFNLISYGNLARVAITYPFTDNGRKCISLLNKALFNNDK</sequence>
<protein>
    <submittedName>
        <fullName evidence="1">Uncharacterized protein</fullName>
    </submittedName>
</protein>
<organism evidence="1 2">
    <name type="scientific">Deerpox virus (strain Mule deer/United States/W-848-83/1983)</name>
    <name type="common">DPV</name>
    <dbReference type="NCBI Taxonomy" id="305674"/>
    <lineage>
        <taxon>Viruses</taxon>
        <taxon>Varidnaviria</taxon>
        <taxon>Bamfordvirae</taxon>
        <taxon>Nucleocytoviricota</taxon>
        <taxon>Pokkesviricetes</taxon>
        <taxon>Chitovirales</taxon>
        <taxon>Poxviridae</taxon>
        <taxon>Chordopoxvirinae</taxon>
        <taxon>Cervidpoxvirus</taxon>
        <taxon>Cervidpoxvirus muledeerpox</taxon>
        <taxon>Mule deerpox virus</taxon>
    </lineage>
</organism>
<dbReference type="OrthoDB" id="24802at10239"/>
<dbReference type="Proteomes" id="UP000000866">
    <property type="component" value="Segment"/>
</dbReference>
<dbReference type="KEGG" id="vg:3346419"/>
<proteinExistence type="predicted"/>
<gene>
    <name evidence="1" type="ORF">DpV83gp138</name>
</gene>
<dbReference type="EMBL" id="AY689436">
    <property type="protein sequence ID" value="ABI99294.1"/>
    <property type="molecule type" value="Genomic_DNA"/>
</dbReference>
<keyword evidence="2" id="KW-1185">Reference proteome</keyword>
<dbReference type="GeneID" id="3346419"/>